<proteinExistence type="predicted"/>
<dbReference type="Gene3D" id="3.30.565.10">
    <property type="entry name" value="Histidine kinase-like ATPase, C-terminal domain"/>
    <property type="match status" value="1"/>
</dbReference>
<accession>A0A7T5R4L2</accession>
<evidence type="ECO:0000313" key="2">
    <source>
        <dbReference type="EMBL" id="QQG37463.1"/>
    </source>
</evidence>
<protein>
    <recommendedName>
        <fullName evidence="1">Histidine phosphotransferase ChpT C-terminal domain-containing protein</fullName>
    </recommendedName>
</protein>
<dbReference type="AlphaFoldDB" id="A0A7T5R4L2"/>
<dbReference type="Proteomes" id="UP000595362">
    <property type="component" value="Chromosome"/>
</dbReference>
<dbReference type="Pfam" id="PF10090">
    <property type="entry name" value="HPTransfase"/>
    <property type="match status" value="1"/>
</dbReference>
<feature type="domain" description="Histidine phosphotransferase ChpT C-terminal" evidence="1">
    <location>
        <begin position="82"/>
        <end position="203"/>
    </location>
</feature>
<dbReference type="EMBL" id="CP066681">
    <property type="protein sequence ID" value="QQG37463.1"/>
    <property type="molecule type" value="Genomic_DNA"/>
</dbReference>
<dbReference type="InterPro" id="IPR018762">
    <property type="entry name" value="ChpT_C"/>
</dbReference>
<evidence type="ECO:0000313" key="3">
    <source>
        <dbReference type="Proteomes" id="UP000595362"/>
    </source>
</evidence>
<dbReference type="InterPro" id="IPR036890">
    <property type="entry name" value="HATPase_C_sf"/>
</dbReference>
<gene>
    <name evidence="2" type="ORF">HYS17_10620</name>
</gene>
<evidence type="ECO:0000259" key="1">
    <source>
        <dbReference type="Pfam" id="PF10090"/>
    </source>
</evidence>
<reference evidence="2 3" key="1">
    <citation type="submission" date="2020-07" db="EMBL/GenBank/DDBJ databases">
        <title>Huge and variable diversity of episymbiotic CPR bacteria and DPANN archaea in groundwater ecosystems.</title>
        <authorList>
            <person name="He C.Y."/>
            <person name="Keren R."/>
            <person name="Whittaker M."/>
            <person name="Farag I.F."/>
            <person name="Doudna J."/>
            <person name="Cate J.H.D."/>
            <person name="Banfield J.F."/>
        </authorList>
    </citation>
    <scope>NUCLEOTIDE SEQUENCE [LARGE SCALE GENOMIC DNA]</scope>
    <source>
        <strain evidence="2">NC_groundwater_70_Ag_B-0.1um_54_66</strain>
    </source>
</reference>
<sequence>MTQPQGISAAVLELLASRICHDLISPVGAVNNGVEFLEEMGAGAGSEAIQLIAHSARQASVRLQAFRICYGAGGRDANIKPEDIKKTFEALTEADGKIAQSWDPHANLGFAERPTGYCKILMGAMMLGAECLPKGGIIKVKAGSGEETLIHAEGQDAVVRPGVEDAMTLSADPANLDPRLVHPYAISVLAQSYGLKLSFAQKESGRIVISLTRA</sequence>
<organism evidence="2 3">
    <name type="scientific">Micavibrio aeruginosavorus</name>
    <dbReference type="NCBI Taxonomy" id="349221"/>
    <lineage>
        <taxon>Bacteria</taxon>
        <taxon>Pseudomonadati</taxon>
        <taxon>Bdellovibrionota</taxon>
        <taxon>Bdellovibrionia</taxon>
        <taxon>Bdellovibrionales</taxon>
        <taxon>Pseudobdellovibrionaceae</taxon>
        <taxon>Micavibrio</taxon>
    </lineage>
</organism>
<name>A0A7T5R4L2_9BACT</name>
<dbReference type="Gene3D" id="1.10.287.130">
    <property type="match status" value="1"/>
</dbReference>